<gene>
    <name evidence="1" type="ORF">GPECTOR_87g424</name>
</gene>
<evidence type="ECO:0000313" key="2">
    <source>
        <dbReference type="Proteomes" id="UP000075714"/>
    </source>
</evidence>
<protein>
    <submittedName>
        <fullName evidence="1">Uncharacterized protein</fullName>
    </submittedName>
</protein>
<dbReference type="AlphaFoldDB" id="A0A150G163"/>
<keyword evidence="2" id="KW-1185">Reference proteome</keyword>
<evidence type="ECO:0000313" key="1">
    <source>
        <dbReference type="EMBL" id="KXZ43561.1"/>
    </source>
</evidence>
<comment type="caution">
    <text evidence="1">The sequence shown here is derived from an EMBL/GenBank/DDBJ whole genome shotgun (WGS) entry which is preliminary data.</text>
</comment>
<organism evidence="1 2">
    <name type="scientific">Gonium pectorale</name>
    <name type="common">Green alga</name>
    <dbReference type="NCBI Taxonomy" id="33097"/>
    <lineage>
        <taxon>Eukaryota</taxon>
        <taxon>Viridiplantae</taxon>
        <taxon>Chlorophyta</taxon>
        <taxon>core chlorophytes</taxon>
        <taxon>Chlorophyceae</taxon>
        <taxon>CS clade</taxon>
        <taxon>Chlamydomonadales</taxon>
        <taxon>Volvocaceae</taxon>
        <taxon>Gonium</taxon>
    </lineage>
</organism>
<dbReference type="EMBL" id="LSYV01000088">
    <property type="protein sequence ID" value="KXZ43561.1"/>
    <property type="molecule type" value="Genomic_DNA"/>
</dbReference>
<name>A0A150G163_GONPE</name>
<proteinExistence type="predicted"/>
<dbReference type="OrthoDB" id="546639at2759"/>
<reference evidence="2" key="1">
    <citation type="journal article" date="2016" name="Nat. Commun.">
        <title>The Gonium pectorale genome demonstrates co-option of cell cycle regulation during the evolution of multicellularity.</title>
        <authorList>
            <person name="Hanschen E.R."/>
            <person name="Marriage T.N."/>
            <person name="Ferris P.J."/>
            <person name="Hamaji T."/>
            <person name="Toyoda A."/>
            <person name="Fujiyama A."/>
            <person name="Neme R."/>
            <person name="Noguchi H."/>
            <person name="Minakuchi Y."/>
            <person name="Suzuki M."/>
            <person name="Kawai-Toyooka H."/>
            <person name="Smith D.R."/>
            <person name="Sparks H."/>
            <person name="Anderson J."/>
            <person name="Bakaric R."/>
            <person name="Luria V."/>
            <person name="Karger A."/>
            <person name="Kirschner M.W."/>
            <person name="Durand P.M."/>
            <person name="Michod R.E."/>
            <person name="Nozaki H."/>
            <person name="Olson B.J."/>
        </authorList>
    </citation>
    <scope>NUCLEOTIDE SEQUENCE [LARGE SCALE GENOMIC DNA]</scope>
    <source>
        <strain evidence="2">NIES-2863</strain>
    </source>
</reference>
<sequence>MIVKGVNPEQLEKLKAGDWKWLVGDDDMGLHPPQYIRSWKASKDAGWKVVLNVEMGQRWAFTKLGKKAGVVWAPYLSGPEMQLRKQRTELFRSLKEEGYSPKWHGSAGIRYIKDGETLDYKF</sequence>
<dbReference type="Proteomes" id="UP000075714">
    <property type="component" value="Unassembled WGS sequence"/>
</dbReference>
<accession>A0A150G163</accession>